<evidence type="ECO:0000256" key="13">
    <source>
        <dbReference type="ARBA" id="ARBA00024531"/>
    </source>
</evidence>
<dbReference type="GO" id="GO:0016298">
    <property type="term" value="F:lipase activity"/>
    <property type="evidence" value="ECO:0007669"/>
    <property type="project" value="TreeGrafter"/>
</dbReference>
<comment type="subcellular location">
    <subcellularLocation>
        <location evidence="2">Cell membrane</location>
        <topology evidence="2">Multi-pass membrane protein</topology>
    </subcellularLocation>
</comment>
<comment type="cofactor">
    <cofactor evidence="1">
        <name>Ca(2+)</name>
        <dbReference type="ChEBI" id="CHEBI:29108"/>
    </cofactor>
</comment>
<evidence type="ECO:0000256" key="9">
    <source>
        <dbReference type="ARBA" id="ARBA00022963"/>
    </source>
</evidence>
<evidence type="ECO:0000313" key="17">
    <source>
        <dbReference type="EMBL" id="KNE56360.1"/>
    </source>
</evidence>
<keyword evidence="8" id="KW-0106">Calcium</keyword>
<evidence type="ECO:0000256" key="1">
    <source>
        <dbReference type="ARBA" id="ARBA00001913"/>
    </source>
</evidence>
<gene>
    <name evidence="17" type="ORF">AMAG_17907</name>
</gene>
<dbReference type="GO" id="GO:0046340">
    <property type="term" value="P:diacylglycerol catabolic process"/>
    <property type="evidence" value="ECO:0007669"/>
    <property type="project" value="TreeGrafter"/>
</dbReference>
<evidence type="ECO:0000256" key="8">
    <source>
        <dbReference type="ARBA" id="ARBA00022837"/>
    </source>
</evidence>
<accession>A0A0L0S1R6</accession>
<reference evidence="17 18" key="1">
    <citation type="submission" date="2009-11" db="EMBL/GenBank/DDBJ databases">
        <title>Annotation of Allomyces macrogynus ATCC 38327.</title>
        <authorList>
            <consortium name="The Broad Institute Genome Sequencing Platform"/>
            <person name="Russ C."/>
            <person name="Cuomo C."/>
            <person name="Burger G."/>
            <person name="Gray M.W."/>
            <person name="Holland P.W.H."/>
            <person name="King N."/>
            <person name="Lang F.B.F."/>
            <person name="Roger A.J."/>
            <person name="Ruiz-Trillo I."/>
            <person name="Young S.K."/>
            <person name="Zeng Q."/>
            <person name="Gargeya S."/>
            <person name="Fitzgerald M."/>
            <person name="Haas B."/>
            <person name="Abouelleil A."/>
            <person name="Alvarado L."/>
            <person name="Arachchi H.M."/>
            <person name="Berlin A."/>
            <person name="Chapman S.B."/>
            <person name="Gearin G."/>
            <person name="Goldberg J."/>
            <person name="Griggs A."/>
            <person name="Gujja S."/>
            <person name="Hansen M."/>
            <person name="Heiman D."/>
            <person name="Howarth C."/>
            <person name="Larimer J."/>
            <person name="Lui A."/>
            <person name="MacDonald P.J.P."/>
            <person name="McCowen C."/>
            <person name="Montmayeur A."/>
            <person name="Murphy C."/>
            <person name="Neiman D."/>
            <person name="Pearson M."/>
            <person name="Priest M."/>
            <person name="Roberts A."/>
            <person name="Saif S."/>
            <person name="Shea T."/>
            <person name="Sisk P."/>
            <person name="Stolte C."/>
            <person name="Sykes S."/>
            <person name="Wortman J."/>
            <person name="Nusbaum C."/>
            <person name="Birren B."/>
        </authorList>
    </citation>
    <scope>NUCLEOTIDE SEQUENCE [LARGE SCALE GENOMIC DNA]</scope>
    <source>
        <strain evidence="17 18">ATCC 38327</strain>
    </source>
</reference>
<dbReference type="AlphaFoldDB" id="A0A0L0S1R6"/>
<evidence type="ECO:0000256" key="3">
    <source>
        <dbReference type="ARBA" id="ARBA00022475"/>
    </source>
</evidence>
<organism evidence="17 18">
    <name type="scientific">Allomyces macrogynus (strain ATCC 38327)</name>
    <name type="common">Allomyces javanicus var. macrogynus</name>
    <dbReference type="NCBI Taxonomy" id="578462"/>
    <lineage>
        <taxon>Eukaryota</taxon>
        <taxon>Fungi</taxon>
        <taxon>Fungi incertae sedis</taxon>
        <taxon>Blastocladiomycota</taxon>
        <taxon>Blastocladiomycetes</taxon>
        <taxon>Blastocladiales</taxon>
        <taxon>Blastocladiaceae</taxon>
        <taxon>Allomyces</taxon>
    </lineage>
</organism>
<evidence type="ECO:0000256" key="7">
    <source>
        <dbReference type="ARBA" id="ARBA00022801"/>
    </source>
</evidence>
<dbReference type="OrthoDB" id="438440at2759"/>
<dbReference type="PANTHER" id="PTHR45792">
    <property type="entry name" value="DIACYLGLYCEROL LIPASE HOMOLOG-RELATED"/>
    <property type="match status" value="1"/>
</dbReference>
<dbReference type="InterPro" id="IPR002921">
    <property type="entry name" value="Fungal_lipase-type"/>
</dbReference>
<evidence type="ECO:0000313" key="18">
    <source>
        <dbReference type="Proteomes" id="UP000054350"/>
    </source>
</evidence>
<evidence type="ECO:0000256" key="12">
    <source>
        <dbReference type="ARBA" id="ARBA00023136"/>
    </source>
</evidence>
<evidence type="ECO:0000256" key="10">
    <source>
        <dbReference type="ARBA" id="ARBA00022989"/>
    </source>
</evidence>
<dbReference type="PANTHER" id="PTHR45792:SF7">
    <property type="entry name" value="PUTATIVE (AFU_ORTHOLOGUE AFUA_6G02710)-RELATED"/>
    <property type="match status" value="1"/>
</dbReference>
<keyword evidence="10" id="KW-1133">Transmembrane helix</keyword>
<dbReference type="Gene3D" id="3.40.50.1820">
    <property type="entry name" value="alpha/beta hydrolase"/>
    <property type="match status" value="1"/>
</dbReference>
<keyword evidence="4" id="KW-0597">Phosphoprotein</keyword>
<dbReference type="EMBL" id="GG745330">
    <property type="protein sequence ID" value="KNE56360.1"/>
    <property type="molecule type" value="Genomic_DNA"/>
</dbReference>
<keyword evidence="5" id="KW-0812">Transmembrane</keyword>
<evidence type="ECO:0000256" key="11">
    <source>
        <dbReference type="ARBA" id="ARBA00023098"/>
    </source>
</evidence>
<dbReference type="Pfam" id="PF01764">
    <property type="entry name" value="Lipase_3"/>
    <property type="match status" value="1"/>
</dbReference>
<sequence length="935" mass="100787">MSLTTQQPTLLHEGLASTISQVSTATRFSLRCLALLCEAFFEAAKFSTAASLAIGRRALVTALTSARHVHLLTASANPGELARLDPNLGASFLSLLDEYTALGIYFVHHSFSLAELLTLTTFHLTSSTIKFSLNAAEETVRILDGLFGSTETSRACAAIVDIVRRELSESDELNRTLDPEDIAAAAAASSSSSSSSSFAPLRLLGSASKLATLGSVTKAITAFACLQKLTQRRKYARLPVETIFDFVVDYDRVRSALDDANDDGHDPLGYATDDDETAAPIWESDDEREVVGSMEGMLDSMQLDDDPRQADEAVDTSTPPLDSTSAALNKVRTITTIEELPREESDEPLLRHQTSIQTLVSTLKQRSSPVVGQSSAQPQTSDHHHHHHPHGHRRSSISSTSSSSVHPQRRIRRAPYGKRFLRIFGIGRAPIPSVVGDIHHPNHHAFAAHTGISVNDIVLSSFQPPRANYLSRDEVADAARHNFYSSASILKLEAPSIHPLVHYLCLDHETRTVVLTLRGTLGLSDVLTDLTCDYADLHVYVPVVDEITGQIKGKEKRVFQAHAGMLKNAQLLANNLGPYIKHALDEYPEYGLVLCGHSLGGGVAALLALLWSDRFNDDHDTVAADDVDDATDDSEPIDEGEFLDAQVHRTASSSGLPPGRPLHSFTYGCPCVVSHELSQLCGSLVTSVVHGADIVPCLSLGLVKDLKAMARTLMDPSNKGVAETIITKSLGLGTKAPAAAMAAHAAAAAKGAPPSVDDFPNLTGSDVEEDWLWSLIQTLRADMVAEKLYPAGSVYWLRTKPYVRRIQSVAPTSSSPTPSEDGMVPPDVAPAPSAPAGYLPAISWPFSSLTGSVAPENPPPAQVRAAAAAGTRAGRAAITREERRFLVVLDRLEDVHDLVGELRFSRSMFTDHNPRFYEDGIRALELGVAGHAIHE</sequence>
<evidence type="ECO:0000259" key="16">
    <source>
        <dbReference type="Pfam" id="PF01764"/>
    </source>
</evidence>
<feature type="domain" description="Fungal lipase-type" evidence="16">
    <location>
        <begin position="514"/>
        <end position="612"/>
    </location>
</feature>
<protein>
    <recommendedName>
        <fullName evidence="14">sn-1-specific diacylglycerol lipase</fullName>
        <ecNumber evidence="14">3.1.1.116</ecNumber>
    </recommendedName>
</protein>
<evidence type="ECO:0000256" key="15">
    <source>
        <dbReference type="SAM" id="MobiDB-lite"/>
    </source>
</evidence>
<keyword evidence="9" id="KW-0442">Lipid degradation</keyword>
<feature type="region of interest" description="Disordered" evidence="15">
    <location>
        <begin position="362"/>
        <end position="411"/>
    </location>
</feature>
<dbReference type="InterPro" id="IPR029058">
    <property type="entry name" value="AB_hydrolase_fold"/>
</dbReference>
<keyword evidence="18" id="KW-1185">Reference proteome</keyword>
<dbReference type="GO" id="GO:0005886">
    <property type="term" value="C:plasma membrane"/>
    <property type="evidence" value="ECO:0007669"/>
    <property type="project" value="UniProtKB-SubCell"/>
</dbReference>
<dbReference type="GO" id="GO:0046872">
    <property type="term" value="F:metal ion binding"/>
    <property type="evidence" value="ECO:0007669"/>
    <property type="project" value="UniProtKB-KW"/>
</dbReference>
<dbReference type="OMA" id="FWAMIKT"/>
<dbReference type="eggNOG" id="KOG2088">
    <property type="taxonomic scope" value="Eukaryota"/>
</dbReference>
<reference evidence="18" key="2">
    <citation type="submission" date="2009-11" db="EMBL/GenBank/DDBJ databases">
        <title>The Genome Sequence of Allomyces macrogynus strain ATCC 38327.</title>
        <authorList>
            <consortium name="The Broad Institute Genome Sequencing Platform"/>
            <person name="Russ C."/>
            <person name="Cuomo C."/>
            <person name="Shea T."/>
            <person name="Young S.K."/>
            <person name="Zeng Q."/>
            <person name="Koehrsen M."/>
            <person name="Haas B."/>
            <person name="Borodovsky M."/>
            <person name="Guigo R."/>
            <person name="Alvarado L."/>
            <person name="Berlin A."/>
            <person name="Borenstein D."/>
            <person name="Chen Z."/>
            <person name="Engels R."/>
            <person name="Freedman E."/>
            <person name="Gellesch M."/>
            <person name="Goldberg J."/>
            <person name="Griggs A."/>
            <person name="Gujja S."/>
            <person name="Heiman D."/>
            <person name="Hepburn T."/>
            <person name="Howarth C."/>
            <person name="Jen D."/>
            <person name="Larson L."/>
            <person name="Lewis B."/>
            <person name="Mehta T."/>
            <person name="Park D."/>
            <person name="Pearson M."/>
            <person name="Roberts A."/>
            <person name="Saif S."/>
            <person name="Shenoy N."/>
            <person name="Sisk P."/>
            <person name="Stolte C."/>
            <person name="Sykes S."/>
            <person name="Walk T."/>
            <person name="White J."/>
            <person name="Yandava C."/>
            <person name="Burger G."/>
            <person name="Gray M.W."/>
            <person name="Holland P.W.H."/>
            <person name="King N."/>
            <person name="Lang F.B.F."/>
            <person name="Roger A.J."/>
            <person name="Ruiz-Trillo I."/>
            <person name="Lander E."/>
            <person name="Nusbaum C."/>
        </authorList>
    </citation>
    <scope>NUCLEOTIDE SEQUENCE [LARGE SCALE GENOMIC DNA]</scope>
    <source>
        <strain evidence="18">ATCC 38327</strain>
    </source>
</reference>
<evidence type="ECO:0000256" key="2">
    <source>
        <dbReference type="ARBA" id="ARBA00004651"/>
    </source>
</evidence>
<dbReference type="EC" id="3.1.1.116" evidence="14"/>
<dbReference type="CDD" id="cd00519">
    <property type="entry name" value="Lipase_3"/>
    <property type="match status" value="1"/>
</dbReference>
<dbReference type="VEuPathDB" id="FungiDB:AMAG_17907"/>
<evidence type="ECO:0000256" key="6">
    <source>
        <dbReference type="ARBA" id="ARBA00022723"/>
    </source>
</evidence>
<dbReference type="SUPFAM" id="SSF53474">
    <property type="entry name" value="alpha/beta-Hydrolases"/>
    <property type="match status" value="1"/>
</dbReference>
<feature type="region of interest" description="Disordered" evidence="15">
    <location>
        <begin position="300"/>
        <end position="329"/>
    </location>
</feature>
<keyword evidence="11" id="KW-0443">Lipid metabolism</keyword>
<evidence type="ECO:0000256" key="14">
    <source>
        <dbReference type="ARBA" id="ARBA00026104"/>
    </source>
</evidence>
<evidence type="ECO:0000256" key="5">
    <source>
        <dbReference type="ARBA" id="ARBA00022692"/>
    </source>
</evidence>
<keyword evidence="7" id="KW-0378">Hydrolase</keyword>
<feature type="compositionally biased region" description="Polar residues" evidence="15">
    <location>
        <begin position="362"/>
        <end position="380"/>
    </location>
</feature>
<feature type="compositionally biased region" description="Basic residues" evidence="15">
    <location>
        <begin position="383"/>
        <end position="395"/>
    </location>
</feature>
<evidence type="ECO:0000256" key="4">
    <source>
        <dbReference type="ARBA" id="ARBA00022553"/>
    </source>
</evidence>
<feature type="compositionally biased region" description="Polar residues" evidence="15">
    <location>
        <begin position="315"/>
        <end position="329"/>
    </location>
</feature>
<comment type="catalytic activity">
    <reaction evidence="13">
        <text>a 1,2-diacyl-sn-glycerol + H2O = a 2-acylglycerol + a fatty acid + H(+)</text>
        <dbReference type="Rhea" id="RHEA:33275"/>
        <dbReference type="ChEBI" id="CHEBI:15377"/>
        <dbReference type="ChEBI" id="CHEBI:15378"/>
        <dbReference type="ChEBI" id="CHEBI:17389"/>
        <dbReference type="ChEBI" id="CHEBI:17815"/>
        <dbReference type="ChEBI" id="CHEBI:28868"/>
        <dbReference type="EC" id="3.1.1.116"/>
    </reaction>
    <physiologicalReaction direction="left-to-right" evidence="13">
        <dbReference type="Rhea" id="RHEA:33276"/>
    </physiologicalReaction>
</comment>
<dbReference type="InterPro" id="IPR052214">
    <property type="entry name" value="DAG_Lipase-Related"/>
</dbReference>
<keyword evidence="6" id="KW-0479">Metal-binding</keyword>
<dbReference type="GO" id="GO:0019369">
    <property type="term" value="P:arachidonate metabolic process"/>
    <property type="evidence" value="ECO:0007669"/>
    <property type="project" value="TreeGrafter"/>
</dbReference>
<dbReference type="Proteomes" id="UP000054350">
    <property type="component" value="Unassembled WGS sequence"/>
</dbReference>
<keyword evidence="3" id="KW-1003">Cell membrane</keyword>
<keyword evidence="12" id="KW-0472">Membrane</keyword>
<name>A0A0L0S1R6_ALLM3</name>
<proteinExistence type="predicted"/>